<dbReference type="GO" id="GO:0004672">
    <property type="term" value="F:protein kinase activity"/>
    <property type="evidence" value="ECO:0007669"/>
    <property type="project" value="InterPro"/>
</dbReference>
<keyword evidence="2" id="KW-0067">ATP-binding</keyword>
<dbReference type="GO" id="GO:0005524">
    <property type="term" value="F:ATP binding"/>
    <property type="evidence" value="ECO:0007669"/>
    <property type="project" value="UniProtKB-KW"/>
</dbReference>
<organism evidence="4 5">
    <name type="scientific">Rhodocollybia butyracea</name>
    <dbReference type="NCBI Taxonomy" id="206335"/>
    <lineage>
        <taxon>Eukaryota</taxon>
        <taxon>Fungi</taxon>
        <taxon>Dikarya</taxon>
        <taxon>Basidiomycota</taxon>
        <taxon>Agaricomycotina</taxon>
        <taxon>Agaricomycetes</taxon>
        <taxon>Agaricomycetidae</taxon>
        <taxon>Agaricales</taxon>
        <taxon>Marasmiineae</taxon>
        <taxon>Omphalotaceae</taxon>
        <taxon>Rhodocollybia</taxon>
    </lineage>
</organism>
<gene>
    <name evidence="4" type="ORF">BDP27DRAFT_1352441</name>
</gene>
<evidence type="ECO:0000313" key="4">
    <source>
        <dbReference type="EMBL" id="KAF9023993.1"/>
    </source>
</evidence>
<dbReference type="OrthoDB" id="346907at2759"/>
<evidence type="ECO:0000259" key="3">
    <source>
        <dbReference type="PROSITE" id="PS50011"/>
    </source>
</evidence>
<dbReference type="Pfam" id="PF07714">
    <property type="entry name" value="PK_Tyr_Ser-Thr"/>
    <property type="match status" value="1"/>
</dbReference>
<reference evidence="4" key="1">
    <citation type="submission" date="2020-11" db="EMBL/GenBank/DDBJ databases">
        <authorList>
            <consortium name="DOE Joint Genome Institute"/>
            <person name="Ahrendt S."/>
            <person name="Riley R."/>
            <person name="Andreopoulos W."/>
            <person name="Labutti K."/>
            <person name="Pangilinan J."/>
            <person name="Ruiz-Duenas F.J."/>
            <person name="Barrasa J.M."/>
            <person name="Sanchez-Garcia M."/>
            <person name="Camarero S."/>
            <person name="Miyauchi S."/>
            <person name="Serrano A."/>
            <person name="Linde D."/>
            <person name="Babiker R."/>
            <person name="Drula E."/>
            <person name="Ayuso-Fernandez I."/>
            <person name="Pacheco R."/>
            <person name="Padilla G."/>
            <person name="Ferreira P."/>
            <person name="Barriuso J."/>
            <person name="Kellner H."/>
            <person name="Castanera R."/>
            <person name="Alfaro M."/>
            <person name="Ramirez L."/>
            <person name="Pisabarro A.G."/>
            <person name="Kuo A."/>
            <person name="Tritt A."/>
            <person name="Lipzen A."/>
            <person name="He G."/>
            <person name="Yan M."/>
            <person name="Ng V."/>
            <person name="Cullen D."/>
            <person name="Martin F."/>
            <person name="Rosso M.-N."/>
            <person name="Henrissat B."/>
            <person name="Hibbett D."/>
            <person name="Martinez A.T."/>
            <person name="Grigoriev I.V."/>
        </authorList>
    </citation>
    <scope>NUCLEOTIDE SEQUENCE</scope>
    <source>
        <strain evidence="4">AH 40177</strain>
    </source>
</reference>
<feature type="domain" description="Protein kinase" evidence="3">
    <location>
        <begin position="1"/>
        <end position="174"/>
    </location>
</feature>
<feature type="non-terminal residue" evidence="4">
    <location>
        <position position="1"/>
    </location>
</feature>
<dbReference type="AlphaFoldDB" id="A0A9P5P4L6"/>
<dbReference type="InterPro" id="IPR000719">
    <property type="entry name" value="Prot_kinase_dom"/>
</dbReference>
<dbReference type="PROSITE" id="PS50011">
    <property type="entry name" value="PROTEIN_KINASE_DOM"/>
    <property type="match status" value="1"/>
</dbReference>
<keyword evidence="4" id="KW-0418">Kinase</keyword>
<protein>
    <submittedName>
        <fullName evidence="4">Kinase-like domain-containing protein</fullName>
    </submittedName>
</protein>
<sequence length="174" mass="19713">MNKGLLTEYLKSDNKFDPMTLIKGVASGVAFLHFHKLVHGDIRAASILIDEQGNPCLADTGLLKILDASPLMQYGGSASNYRWMAPELLNDSERTFASDVYAFTVTSWEIYNKGDAPFPGLREFRVANKILQDDKPPRLPDVTDALWELWRIGWHKDIGQRPKMSQYVDRLKSI</sequence>
<accession>A0A9P5P4L6</accession>
<name>A0A9P5P4L6_9AGAR</name>
<dbReference type="Proteomes" id="UP000772434">
    <property type="component" value="Unassembled WGS sequence"/>
</dbReference>
<evidence type="ECO:0000313" key="5">
    <source>
        <dbReference type="Proteomes" id="UP000772434"/>
    </source>
</evidence>
<dbReference type="InterPro" id="IPR050198">
    <property type="entry name" value="Non-receptor_tyrosine_kinases"/>
</dbReference>
<keyword evidence="5" id="KW-1185">Reference proteome</keyword>
<dbReference type="EMBL" id="JADNRY010000935">
    <property type="protein sequence ID" value="KAF9023993.1"/>
    <property type="molecule type" value="Genomic_DNA"/>
</dbReference>
<proteinExistence type="predicted"/>
<dbReference type="InterPro" id="IPR001245">
    <property type="entry name" value="Ser-Thr/Tyr_kinase_cat_dom"/>
</dbReference>
<dbReference type="Gene3D" id="1.10.510.10">
    <property type="entry name" value="Transferase(Phosphotransferase) domain 1"/>
    <property type="match status" value="1"/>
</dbReference>
<keyword evidence="1" id="KW-0547">Nucleotide-binding</keyword>
<evidence type="ECO:0000256" key="1">
    <source>
        <dbReference type="ARBA" id="ARBA00022741"/>
    </source>
</evidence>
<comment type="caution">
    <text evidence="4">The sequence shown here is derived from an EMBL/GenBank/DDBJ whole genome shotgun (WGS) entry which is preliminary data.</text>
</comment>
<dbReference type="PRINTS" id="PR00109">
    <property type="entry name" value="TYRKINASE"/>
</dbReference>
<keyword evidence="4" id="KW-0808">Transferase</keyword>
<evidence type="ECO:0000256" key="2">
    <source>
        <dbReference type="ARBA" id="ARBA00022840"/>
    </source>
</evidence>
<dbReference type="SUPFAM" id="SSF56112">
    <property type="entry name" value="Protein kinase-like (PK-like)"/>
    <property type="match status" value="1"/>
</dbReference>
<dbReference type="InterPro" id="IPR011009">
    <property type="entry name" value="Kinase-like_dom_sf"/>
</dbReference>
<dbReference type="PANTHER" id="PTHR24418">
    <property type="entry name" value="TYROSINE-PROTEIN KINASE"/>
    <property type="match status" value="1"/>
</dbReference>